<dbReference type="InterPro" id="IPR036961">
    <property type="entry name" value="Kinesin_motor_dom_sf"/>
</dbReference>
<comment type="subcellular location">
    <subcellularLocation>
        <location evidence="1">Cytoplasm</location>
        <location evidence="1">Cytoskeleton</location>
    </subcellularLocation>
</comment>
<evidence type="ECO:0000256" key="6">
    <source>
        <dbReference type="ARBA" id="ARBA00023054"/>
    </source>
</evidence>
<dbReference type="GO" id="GO:0003777">
    <property type="term" value="F:microtubule motor activity"/>
    <property type="evidence" value="ECO:0007669"/>
    <property type="project" value="InterPro"/>
</dbReference>
<protein>
    <submittedName>
        <fullName evidence="10">KIF16B</fullName>
    </submittedName>
</protein>
<evidence type="ECO:0000256" key="5">
    <source>
        <dbReference type="ARBA" id="ARBA00022840"/>
    </source>
</evidence>
<dbReference type="SUPFAM" id="SSF49879">
    <property type="entry name" value="SMAD/FHA domain"/>
    <property type="match status" value="1"/>
</dbReference>
<dbReference type="SUPFAM" id="SSF52540">
    <property type="entry name" value="P-loop containing nucleoside triphosphate hydrolases"/>
    <property type="match status" value="1"/>
</dbReference>
<keyword evidence="7" id="KW-0505">Motor protein</keyword>
<dbReference type="Proteomes" id="UP000675881">
    <property type="component" value="Chromosome 12"/>
</dbReference>
<keyword evidence="3" id="KW-0493">Microtubule</keyword>
<accession>A0A7R8CHJ5</accession>
<dbReference type="InterPro" id="IPR027417">
    <property type="entry name" value="P-loop_NTPase"/>
</dbReference>
<dbReference type="PROSITE" id="PS50067">
    <property type="entry name" value="KINESIN_MOTOR_2"/>
    <property type="match status" value="1"/>
</dbReference>
<dbReference type="SMART" id="SM00129">
    <property type="entry name" value="KISc"/>
    <property type="match status" value="1"/>
</dbReference>
<dbReference type="PANTHER" id="PTHR47117">
    <property type="entry name" value="STAR-RELATED LIPID TRANSFER PROTEIN 9"/>
    <property type="match status" value="1"/>
</dbReference>
<dbReference type="InterPro" id="IPR001752">
    <property type="entry name" value="Kinesin_motor_dom"/>
</dbReference>
<keyword evidence="4" id="KW-0547">Nucleotide-binding</keyword>
<keyword evidence="11" id="KW-1185">Reference proteome</keyword>
<keyword evidence="6" id="KW-0175">Coiled coil</keyword>
<dbReference type="InterPro" id="IPR000253">
    <property type="entry name" value="FHA_dom"/>
</dbReference>
<evidence type="ECO:0000256" key="1">
    <source>
        <dbReference type="ARBA" id="ARBA00004245"/>
    </source>
</evidence>
<evidence type="ECO:0000256" key="7">
    <source>
        <dbReference type="ARBA" id="ARBA00023175"/>
    </source>
</evidence>
<dbReference type="Pfam" id="PF16183">
    <property type="entry name" value="Kinesin_assoc"/>
    <property type="match status" value="1"/>
</dbReference>
<reference evidence="10" key="1">
    <citation type="submission" date="2021-02" db="EMBL/GenBank/DDBJ databases">
        <authorList>
            <person name="Bekaert M."/>
        </authorList>
    </citation>
    <scope>NUCLEOTIDE SEQUENCE</scope>
    <source>
        <strain evidence="10">IoA-00</strain>
    </source>
</reference>
<keyword evidence="2" id="KW-0963">Cytoplasm</keyword>
<dbReference type="InterPro" id="IPR032405">
    <property type="entry name" value="Kinesin_assoc"/>
</dbReference>
<keyword evidence="5" id="KW-0067">ATP-binding</keyword>
<dbReference type="GO" id="GO:0005524">
    <property type="term" value="F:ATP binding"/>
    <property type="evidence" value="ECO:0007669"/>
    <property type="project" value="UniProtKB-KW"/>
</dbReference>
<evidence type="ECO:0000256" key="2">
    <source>
        <dbReference type="ARBA" id="ARBA00022490"/>
    </source>
</evidence>
<dbReference type="Pfam" id="PF00498">
    <property type="entry name" value="FHA"/>
    <property type="match status" value="1"/>
</dbReference>
<dbReference type="AlphaFoldDB" id="A0A7R8CHJ5"/>
<sequence length="543" mass="61817">MRPVQQDLSYRHWRMPQITKQIKKVFVPYRDSVLTWLLKDSLGGNSQTIMIATISPAGVNYSETLSTLRYANRAKNIINKPTVNEDPNVKLIRELREEIERLKKTLIRTTPDPIVATEIAVKEARERTLTEAWTEKWKEAANILSEQKALGLKRTGLGVVLDSEKPHLIGIVEDVFNDIILRGPAILSKHCVINLKNGIAKLIPEDGALCLVNASRIVKSVKLSQGCVIVLDLRTSRNGDLQLNSYCSEDELPKTDNKIIQENANLEGKKENESVEGEGSSRFVEINSRNCDSTSTLSLSSCHSTTQSDDDYIITNRSNSGNINSFTDCNLHSKDEFVPMITLLSSDQGDTVKLYNKILEQKEVIMKCLENENVDVESFNVEISHLQEMQAKYEKLEFERMRDHDVDNIDYEEKLAILVEQEVDRRLFQEKILKAESEYNEREHLRSECEREINFFFRRQHEREIYILKRKLYESHLAAVSATSLEPRNSVLGLNQAFPAILAIPKYRLVCAGTVDAHVESEGDQCFVSMFQQITGPILSKAD</sequence>
<dbReference type="Gene3D" id="3.40.850.10">
    <property type="entry name" value="Kinesin motor domain"/>
    <property type="match status" value="1"/>
</dbReference>
<evidence type="ECO:0000256" key="9">
    <source>
        <dbReference type="PROSITE-ProRule" id="PRU00283"/>
    </source>
</evidence>
<dbReference type="Gene3D" id="2.60.200.20">
    <property type="match status" value="1"/>
</dbReference>
<dbReference type="GO" id="GO:0007018">
    <property type="term" value="P:microtubule-based movement"/>
    <property type="evidence" value="ECO:0007669"/>
    <property type="project" value="InterPro"/>
</dbReference>
<name>A0A7R8CHJ5_LEPSM</name>
<comment type="caution">
    <text evidence="9">Lacks conserved residue(s) required for the propagation of feature annotation.</text>
</comment>
<organism evidence="10 11">
    <name type="scientific">Lepeophtheirus salmonis</name>
    <name type="common">Salmon louse</name>
    <name type="synonym">Caligus salmonis</name>
    <dbReference type="NCBI Taxonomy" id="72036"/>
    <lineage>
        <taxon>Eukaryota</taxon>
        <taxon>Metazoa</taxon>
        <taxon>Ecdysozoa</taxon>
        <taxon>Arthropoda</taxon>
        <taxon>Crustacea</taxon>
        <taxon>Multicrustacea</taxon>
        <taxon>Hexanauplia</taxon>
        <taxon>Copepoda</taxon>
        <taxon>Siphonostomatoida</taxon>
        <taxon>Caligidae</taxon>
        <taxon>Lepeophtheirus</taxon>
    </lineage>
</organism>
<keyword evidence="8" id="KW-0206">Cytoskeleton</keyword>
<dbReference type="InterPro" id="IPR008984">
    <property type="entry name" value="SMAD_FHA_dom_sf"/>
</dbReference>
<dbReference type="OrthoDB" id="3176171at2759"/>
<dbReference type="GO" id="GO:0008017">
    <property type="term" value="F:microtubule binding"/>
    <property type="evidence" value="ECO:0007669"/>
    <property type="project" value="InterPro"/>
</dbReference>
<proteinExistence type="inferred from homology"/>
<evidence type="ECO:0000256" key="8">
    <source>
        <dbReference type="ARBA" id="ARBA00023212"/>
    </source>
</evidence>
<gene>
    <name evidence="10" type="ORF">LSAA_3479</name>
</gene>
<dbReference type="GO" id="GO:0005874">
    <property type="term" value="C:microtubule"/>
    <property type="evidence" value="ECO:0007669"/>
    <property type="project" value="UniProtKB-KW"/>
</dbReference>
<dbReference type="Pfam" id="PF00225">
    <property type="entry name" value="Kinesin"/>
    <property type="match status" value="1"/>
</dbReference>
<evidence type="ECO:0000313" key="11">
    <source>
        <dbReference type="Proteomes" id="UP000675881"/>
    </source>
</evidence>
<comment type="similarity">
    <text evidence="9">Belongs to the TRAFAC class myosin-kinesin ATPase superfamily. Kinesin family.</text>
</comment>
<dbReference type="PANTHER" id="PTHR47117:SF6">
    <property type="entry name" value="KINESIN-LIKE PROTEIN KIF16B"/>
    <property type="match status" value="1"/>
</dbReference>
<evidence type="ECO:0000313" key="10">
    <source>
        <dbReference type="EMBL" id="CAF2820482.1"/>
    </source>
</evidence>
<dbReference type="EMBL" id="HG994591">
    <property type="protein sequence ID" value="CAF2820482.1"/>
    <property type="molecule type" value="Genomic_DNA"/>
</dbReference>
<evidence type="ECO:0000256" key="3">
    <source>
        <dbReference type="ARBA" id="ARBA00022701"/>
    </source>
</evidence>
<evidence type="ECO:0000256" key="4">
    <source>
        <dbReference type="ARBA" id="ARBA00022741"/>
    </source>
</evidence>